<dbReference type="Gene3D" id="3.40.50.1110">
    <property type="entry name" value="SGNH hydrolase"/>
    <property type="match status" value="1"/>
</dbReference>
<dbReference type="SUPFAM" id="SSF52266">
    <property type="entry name" value="SGNH hydrolase"/>
    <property type="match status" value="1"/>
</dbReference>
<dbReference type="InterPro" id="IPR053140">
    <property type="entry name" value="GDSL_Rv0518-like"/>
</dbReference>
<dbReference type="PANTHER" id="PTHR43784:SF2">
    <property type="entry name" value="GDSL-LIKE LIPASE_ACYLHYDROLASE, PUTATIVE (AFU_ORTHOLOGUE AFUA_2G00820)-RELATED"/>
    <property type="match status" value="1"/>
</dbReference>
<proteinExistence type="predicted"/>
<dbReference type="GO" id="GO:0016787">
    <property type="term" value="F:hydrolase activity"/>
    <property type="evidence" value="ECO:0007669"/>
    <property type="project" value="UniProtKB-KW"/>
</dbReference>
<organism evidence="2 3">
    <name type="scientific">Arthrobacter ginkgonis</name>
    <dbReference type="NCBI Taxonomy" id="1630594"/>
    <lineage>
        <taxon>Bacteria</taxon>
        <taxon>Bacillati</taxon>
        <taxon>Actinomycetota</taxon>
        <taxon>Actinomycetes</taxon>
        <taxon>Micrococcales</taxon>
        <taxon>Micrococcaceae</taxon>
        <taxon>Arthrobacter</taxon>
    </lineage>
</organism>
<feature type="domain" description="SGNH hydrolase-type esterase" evidence="1">
    <location>
        <begin position="64"/>
        <end position="227"/>
    </location>
</feature>
<evidence type="ECO:0000313" key="2">
    <source>
        <dbReference type="EMBL" id="GAA3705154.1"/>
    </source>
</evidence>
<dbReference type="EMBL" id="BAABEO010000040">
    <property type="protein sequence ID" value="GAA3705154.1"/>
    <property type="molecule type" value="Genomic_DNA"/>
</dbReference>
<keyword evidence="2" id="KW-0378">Hydrolase</keyword>
<accession>A0ABP7DIM6</accession>
<dbReference type="CDD" id="cd00229">
    <property type="entry name" value="SGNH_hydrolase"/>
    <property type="match status" value="1"/>
</dbReference>
<comment type="caution">
    <text evidence="2">The sequence shown here is derived from an EMBL/GenBank/DDBJ whole genome shotgun (WGS) entry which is preliminary data.</text>
</comment>
<keyword evidence="3" id="KW-1185">Reference proteome</keyword>
<name>A0ABP7DIM6_9MICC</name>
<dbReference type="Pfam" id="PF13472">
    <property type="entry name" value="Lipase_GDSL_2"/>
    <property type="match status" value="1"/>
</dbReference>
<sequence>MVVVGVVALGLAFWAFGIRPAQEKAAAMNAIAADVKGARGNGGSDTVFITEESEPAPDLPDIAVVGDSYTGGSGMDSGKDYRWPALVSEALDIPVTLRTEGGTGYVKTSEGGVNLVVRAGEVPDADLVVFFGSRNDDAGYDAVLEGAMEAFAAAEDAAPDAELLVIGPPWVDGNPPATVRASRDAVKAAAKEVGATFVDPLSRGWFAEGKKGLIGSDGVHPTDAGHEYLAEKIEPLISKALK</sequence>
<dbReference type="Proteomes" id="UP001500752">
    <property type="component" value="Unassembled WGS sequence"/>
</dbReference>
<protein>
    <submittedName>
        <fullName evidence="2">SGNH/GDSL hydrolase family protein</fullName>
    </submittedName>
</protein>
<gene>
    <name evidence="2" type="ORF">GCM10023081_46650</name>
</gene>
<dbReference type="PANTHER" id="PTHR43784">
    <property type="entry name" value="GDSL-LIKE LIPASE/ACYLHYDROLASE, PUTATIVE (AFU_ORTHOLOGUE AFUA_2G00820)-RELATED"/>
    <property type="match status" value="1"/>
</dbReference>
<evidence type="ECO:0000313" key="3">
    <source>
        <dbReference type="Proteomes" id="UP001500752"/>
    </source>
</evidence>
<dbReference type="InterPro" id="IPR036514">
    <property type="entry name" value="SGNH_hydro_sf"/>
</dbReference>
<dbReference type="InterPro" id="IPR013830">
    <property type="entry name" value="SGNH_hydro"/>
</dbReference>
<evidence type="ECO:0000259" key="1">
    <source>
        <dbReference type="Pfam" id="PF13472"/>
    </source>
</evidence>
<reference evidence="3" key="1">
    <citation type="journal article" date="2019" name="Int. J. Syst. Evol. Microbiol.">
        <title>The Global Catalogue of Microorganisms (GCM) 10K type strain sequencing project: providing services to taxonomists for standard genome sequencing and annotation.</title>
        <authorList>
            <consortium name="The Broad Institute Genomics Platform"/>
            <consortium name="The Broad Institute Genome Sequencing Center for Infectious Disease"/>
            <person name="Wu L."/>
            <person name="Ma J."/>
        </authorList>
    </citation>
    <scope>NUCLEOTIDE SEQUENCE [LARGE SCALE GENOMIC DNA]</scope>
    <source>
        <strain evidence="3">JCM 30742</strain>
    </source>
</reference>